<gene>
    <name evidence="1" type="ORF">BDV41DRAFT_538489</name>
</gene>
<reference evidence="2" key="1">
    <citation type="submission" date="2019-04" db="EMBL/GenBank/DDBJ databases">
        <title>Friends and foes A comparative genomics studyof 23 Aspergillus species from section Flavi.</title>
        <authorList>
            <consortium name="DOE Joint Genome Institute"/>
            <person name="Kjaerbolling I."/>
            <person name="Vesth T."/>
            <person name="Frisvad J.C."/>
            <person name="Nybo J.L."/>
            <person name="Theobald S."/>
            <person name="Kildgaard S."/>
            <person name="Isbrandt T."/>
            <person name="Kuo A."/>
            <person name="Sato A."/>
            <person name="Lyhne E.K."/>
            <person name="Kogle M.E."/>
            <person name="Wiebenga A."/>
            <person name="Kun R.S."/>
            <person name="Lubbers R.J."/>
            <person name="Makela M.R."/>
            <person name="Barry K."/>
            <person name="Chovatia M."/>
            <person name="Clum A."/>
            <person name="Daum C."/>
            <person name="Haridas S."/>
            <person name="He G."/>
            <person name="LaButti K."/>
            <person name="Lipzen A."/>
            <person name="Mondo S."/>
            <person name="Riley R."/>
            <person name="Salamov A."/>
            <person name="Simmons B.A."/>
            <person name="Magnuson J.K."/>
            <person name="Henrissat B."/>
            <person name="Mortensen U.H."/>
            <person name="Larsen T.O."/>
            <person name="Devries R.P."/>
            <person name="Grigoriev I.V."/>
            <person name="Machida M."/>
            <person name="Baker S.E."/>
            <person name="Andersen M.R."/>
        </authorList>
    </citation>
    <scope>NUCLEOTIDE SEQUENCE [LARGE SCALE GENOMIC DNA]</scope>
    <source>
        <strain evidence="2">CBS 130015</strain>
    </source>
</reference>
<evidence type="ECO:0000313" key="1">
    <source>
        <dbReference type="EMBL" id="KAE8312925.1"/>
    </source>
</evidence>
<name>A0A5N6VWK2_9EURO</name>
<accession>A0A5N6VWK2</accession>
<evidence type="ECO:0000313" key="2">
    <source>
        <dbReference type="Proteomes" id="UP000325433"/>
    </source>
</evidence>
<dbReference type="Proteomes" id="UP000325433">
    <property type="component" value="Unassembled WGS sequence"/>
</dbReference>
<proteinExistence type="predicted"/>
<sequence length="61" mass="6623">MTPGSSEKISNALIQLQRCLKKGLKAKIKKGISQEKRSVVESAFSPTMTLAVHEGRPRLSG</sequence>
<protein>
    <submittedName>
        <fullName evidence="1">Uncharacterized protein</fullName>
    </submittedName>
</protein>
<dbReference type="EMBL" id="ML738330">
    <property type="protein sequence ID" value="KAE8312925.1"/>
    <property type="molecule type" value="Genomic_DNA"/>
</dbReference>
<organism evidence="1 2">
    <name type="scientific">Aspergillus transmontanensis</name>
    <dbReference type="NCBI Taxonomy" id="1034304"/>
    <lineage>
        <taxon>Eukaryota</taxon>
        <taxon>Fungi</taxon>
        <taxon>Dikarya</taxon>
        <taxon>Ascomycota</taxon>
        <taxon>Pezizomycotina</taxon>
        <taxon>Eurotiomycetes</taxon>
        <taxon>Eurotiomycetidae</taxon>
        <taxon>Eurotiales</taxon>
        <taxon>Aspergillaceae</taxon>
        <taxon>Aspergillus</taxon>
        <taxon>Aspergillus subgen. Circumdati</taxon>
    </lineage>
</organism>
<keyword evidence="2" id="KW-1185">Reference proteome</keyword>
<dbReference type="AlphaFoldDB" id="A0A5N6VWK2"/>